<accession>A0A0G4NVE8</accession>
<name>A0A0G4NVE8_PENC3</name>
<feature type="compositionally biased region" description="Polar residues" evidence="1">
    <location>
        <begin position="82"/>
        <end position="99"/>
    </location>
</feature>
<proteinExistence type="predicted"/>
<evidence type="ECO:0000313" key="2">
    <source>
        <dbReference type="EMBL" id="CRL17949.1"/>
    </source>
</evidence>
<dbReference type="Proteomes" id="UP000053732">
    <property type="component" value="Unassembled WGS sequence"/>
</dbReference>
<organism evidence="2 3">
    <name type="scientific">Penicillium camemberti (strain FM 013)</name>
    <dbReference type="NCBI Taxonomy" id="1429867"/>
    <lineage>
        <taxon>Eukaryota</taxon>
        <taxon>Fungi</taxon>
        <taxon>Dikarya</taxon>
        <taxon>Ascomycota</taxon>
        <taxon>Pezizomycotina</taxon>
        <taxon>Eurotiomycetes</taxon>
        <taxon>Eurotiomycetidae</taxon>
        <taxon>Eurotiales</taxon>
        <taxon>Aspergillaceae</taxon>
        <taxon>Penicillium</taxon>
    </lineage>
</organism>
<dbReference type="EMBL" id="HG793134">
    <property type="protein sequence ID" value="CRL17949.1"/>
    <property type="molecule type" value="Genomic_DNA"/>
</dbReference>
<keyword evidence="3" id="KW-1185">Reference proteome</keyword>
<evidence type="ECO:0000313" key="3">
    <source>
        <dbReference type="Proteomes" id="UP000053732"/>
    </source>
</evidence>
<reference evidence="2 3" key="1">
    <citation type="journal article" date="2014" name="Nat. Commun.">
        <title>Multiple recent horizontal transfers of a large genomic region in cheese making fungi.</title>
        <authorList>
            <person name="Cheeseman K."/>
            <person name="Ropars J."/>
            <person name="Renault P."/>
            <person name="Dupont J."/>
            <person name="Gouzy J."/>
            <person name="Branca A."/>
            <person name="Abraham A.L."/>
            <person name="Ceppi M."/>
            <person name="Conseiller E."/>
            <person name="Debuchy R."/>
            <person name="Malagnac F."/>
            <person name="Goarin A."/>
            <person name="Silar P."/>
            <person name="Lacoste S."/>
            <person name="Sallet E."/>
            <person name="Bensimon A."/>
            <person name="Giraud T."/>
            <person name="Brygoo Y."/>
        </authorList>
    </citation>
    <scope>NUCLEOTIDE SEQUENCE [LARGE SCALE GENOMIC DNA]</scope>
    <source>
        <strain evidence="3">FM 013</strain>
    </source>
</reference>
<sequence length="113" mass="12544">MAGKGSNQVRGINLTVWDYLVNIKPQYLNCLWDKGDWTRAHGDNKASVRGAYIMKSMKTSTQPPEYRVLLLHEKEPVLNFTMPGSPNKNGSTDPPTSQEVVDAVAIELSKIGK</sequence>
<dbReference type="AlphaFoldDB" id="A0A0G4NVE8"/>
<evidence type="ECO:0000256" key="1">
    <source>
        <dbReference type="SAM" id="MobiDB-lite"/>
    </source>
</evidence>
<gene>
    <name evidence="2" type="ORF">PCAMFM013_S001g000909</name>
</gene>
<feature type="region of interest" description="Disordered" evidence="1">
    <location>
        <begin position="80"/>
        <end position="99"/>
    </location>
</feature>
<protein>
    <submittedName>
        <fullName evidence="2">Str. FM013</fullName>
    </submittedName>
</protein>